<dbReference type="EMBL" id="RCMV01001760">
    <property type="protein sequence ID" value="KAG3207085.1"/>
    <property type="molecule type" value="Genomic_DNA"/>
</dbReference>
<sequence>MTNKNLGESDVALSFDLDSNGIAEIAKAEATLEEEVAV</sequence>
<evidence type="ECO:0000313" key="5">
    <source>
        <dbReference type="EMBL" id="KAG3207085.1"/>
    </source>
</evidence>
<evidence type="ECO:0000313" key="4">
    <source>
        <dbReference type="EMBL" id="KAG2959932.1"/>
    </source>
</evidence>
<dbReference type="Proteomes" id="UP000774804">
    <property type="component" value="Unassembled WGS sequence"/>
</dbReference>
<name>A0A329R8J5_9STRA</name>
<comment type="caution">
    <text evidence="6">The sequence shown here is derived from an EMBL/GenBank/DDBJ whole genome shotgun (WGS) entry which is preliminary data.</text>
</comment>
<proteinExistence type="predicted"/>
<keyword evidence="7" id="KW-1185">Reference proteome</keyword>
<dbReference type="EMBL" id="RCMG01001795">
    <property type="protein sequence ID" value="KAG2819825.1"/>
    <property type="molecule type" value="Genomic_DNA"/>
</dbReference>
<dbReference type="EMBL" id="MJFZ01002221">
    <property type="protein sequence ID" value="RAW20924.1"/>
    <property type="molecule type" value="Genomic_DNA"/>
</dbReference>
<reference evidence="6 7" key="1">
    <citation type="submission" date="2018-01" db="EMBL/GenBank/DDBJ databases">
        <title>Draft genome of the strawberry crown rot pathogen Phytophthora cactorum.</title>
        <authorList>
            <person name="Armitage A.D."/>
            <person name="Lysoe E."/>
            <person name="Nellist C.F."/>
            <person name="Harrison R.J."/>
            <person name="Brurberg M.B."/>
        </authorList>
    </citation>
    <scope>NUCLEOTIDE SEQUENCE [LARGE SCALE GENOMIC DNA]</scope>
    <source>
        <strain evidence="6 7">10300</strain>
    </source>
</reference>
<dbReference type="AlphaFoldDB" id="A0A329R8J5"/>
<dbReference type="EMBL" id="RCMI01001978">
    <property type="protein sequence ID" value="KAG2879633.1"/>
    <property type="molecule type" value="Genomic_DNA"/>
</dbReference>
<accession>A0A329R8J5</accession>
<dbReference type="EMBL" id="RCML01001881">
    <property type="protein sequence ID" value="KAG2959932.1"/>
    <property type="molecule type" value="Genomic_DNA"/>
</dbReference>
<evidence type="ECO:0000313" key="1">
    <source>
        <dbReference type="EMBL" id="KAG2819825.1"/>
    </source>
</evidence>
<dbReference type="Proteomes" id="UP000697107">
    <property type="component" value="Unassembled WGS sequence"/>
</dbReference>
<dbReference type="Proteomes" id="UP000251314">
    <property type="component" value="Unassembled WGS sequence"/>
</dbReference>
<gene>
    <name evidence="6" type="ORF">PC110_g22633</name>
    <name evidence="1" type="ORF">PC113_g22684</name>
    <name evidence="2" type="ORF">PC115_g22747</name>
    <name evidence="3" type="ORF">PC117_g25394</name>
    <name evidence="4" type="ORF">PC118_g22768</name>
    <name evidence="5" type="ORF">PC129_g21566</name>
</gene>
<dbReference type="Proteomes" id="UP000735874">
    <property type="component" value="Unassembled WGS sequence"/>
</dbReference>
<evidence type="ECO:0000313" key="7">
    <source>
        <dbReference type="Proteomes" id="UP000251314"/>
    </source>
</evidence>
<dbReference type="VEuPathDB" id="FungiDB:PC110_g22633"/>
<evidence type="ECO:0000313" key="3">
    <source>
        <dbReference type="EMBL" id="KAG2886374.1"/>
    </source>
</evidence>
<dbReference type="EMBL" id="RCMK01001955">
    <property type="protein sequence ID" value="KAG2886374.1"/>
    <property type="molecule type" value="Genomic_DNA"/>
</dbReference>
<protein>
    <submittedName>
        <fullName evidence="6">Uncharacterized protein</fullName>
    </submittedName>
</protein>
<dbReference type="Proteomes" id="UP000760860">
    <property type="component" value="Unassembled WGS sequence"/>
</dbReference>
<dbReference type="Proteomes" id="UP000736787">
    <property type="component" value="Unassembled WGS sequence"/>
</dbReference>
<reference evidence="5" key="2">
    <citation type="submission" date="2018-05" db="EMBL/GenBank/DDBJ databases">
        <title>Effector identification in a new, highly contiguous assembly of the strawberry crown rot pathogen Phytophthora cactorum.</title>
        <authorList>
            <person name="Armitage A.D."/>
            <person name="Nellist C.F."/>
            <person name="Bates H."/>
            <person name="Vickerstaff R.J."/>
            <person name="Harrison R.J."/>
        </authorList>
    </citation>
    <scope>NUCLEOTIDE SEQUENCE</scope>
    <source>
        <strain evidence="1">15-7</strain>
        <strain evidence="2">4032</strain>
        <strain evidence="3">4040</strain>
        <strain evidence="4">P415</strain>
        <strain evidence="5">P421</strain>
    </source>
</reference>
<evidence type="ECO:0000313" key="2">
    <source>
        <dbReference type="EMBL" id="KAG2879633.1"/>
    </source>
</evidence>
<organism evidence="6 7">
    <name type="scientific">Phytophthora cactorum</name>
    <dbReference type="NCBI Taxonomy" id="29920"/>
    <lineage>
        <taxon>Eukaryota</taxon>
        <taxon>Sar</taxon>
        <taxon>Stramenopiles</taxon>
        <taxon>Oomycota</taxon>
        <taxon>Peronosporomycetes</taxon>
        <taxon>Peronosporales</taxon>
        <taxon>Peronosporaceae</taxon>
        <taxon>Phytophthora</taxon>
    </lineage>
</organism>
<evidence type="ECO:0000313" key="6">
    <source>
        <dbReference type="EMBL" id="RAW20924.1"/>
    </source>
</evidence>